<evidence type="ECO:0000259" key="2">
    <source>
        <dbReference type="Pfam" id="PF00326"/>
    </source>
</evidence>
<dbReference type="Gene3D" id="3.40.50.1820">
    <property type="entry name" value="alpha/beta hydrolase"/>
    <property type="match status" value="1"/>
</dbReference>
<dbReference type="GO" id="GO:0004252">
    <property type="term" value="F:serine-type endopeptidase activity"/>
    <property type="evidence" value="ECO:0007669"/>
    <property type="project" value="InterPro"/>
</dbReference>
<gene>
    <name evidence="3" type="ORF">Achr_940</name>
</gene>
<dbReference type="PANTHER" id="PTHR22946:SF5">
    <property type="entry name" value="PEPTIDASE S9 PROLYL OLIGOPEPTIDASE CATALYTIC DOMAIN-CONTAINING PROTEIN"/>
    <property type="match status" value="1"/>
</dbReference>
<evidence type="ECO:0000256" key="1">
    <source>
        <dbReference type="ARBA" id="ARBA00022801"/>
    </source>
</evidence>
<dbReference type="InterPro" id="IPR002471">
    <property type="entry name" value="Pept_S9_AS"/>
</dbReference>
<dbReference type="KEGG" id="acx:Achr_940"/>
<dbReference type="RefSeq" id="WP_039800763.1">
    <property type="nucleotide sequence ID" value="NZ_CP010415.1"/>
</dbReference>
<dbReference type="PROSITE" id="PS00708">
    <property type="entry name" value="PRO_ENDOPEP_SER"/>
    <property type="match status" value="1"/>
</dbReference>
<dbReference type="InterPro" id="IPR050261">
    <property type="entry name" value="FrsA_esterase"/>
</dbReference>
<reference evidence="3 4" key="1">
    <citation type="journal article" date="2015" name="PLoS ONE">
        <title>Azotobacter Genomes: The Genome of Azotobacter chroococcum NCIMB 8003 (ATCC 4412).</title>
        <authorList>
            <person name="Robson R.L."/>
            <person name="Jones R."/>
            <person name="Robson R.M."/>
            <person name="Schwartz A."/>
            <person name="Richardson T.H."/>
        </authorList>
    </citation>
    <scope>NUCLEOTIDE SEQUENCE [LARGE SCALE GENOMIC DNA]</scope>
    <source>
        <strain evidence="3 4">NCIMB 8003</strain>
    </source>
</reference>
<dbReference type="InterPro" id="IPR001375">
    <property type="entry name" value="Peptidase_S9_cat"/>
</dbReference>
<accession>A0A0C4WFP8</accession>
<dbReference type="InterPro" id="IPR029058">
    <property type="entry name" value="AB_hydrolase_fold"/>
</dbReference>
<dbReference type="AlphaFoldDB" id="A0A0C4WFP8"/>
<proteinExistence type="predicted"/>
<dbReference type="EMBL" id="CP010415">
    <property type="protein sequence ID" value="AJE19608.1"/>
    <property type="molecule type" value="Genomic_DNA"/>
</dbReference>
<evidence type="ECO:0000313" key="3">
    <source>
        <dbReference type="EMBL" id="AJE19608.1"/>
    </source>
</evidence>
<dbReference type="Proteomes" id="UP000068210">
    <property type="component" value="Chromosome"/>
</dbReference>
<evidence type="ECO:0000313" key="4">
    <source>
        <dbReference type="Proteomes" id="UP000068210"/>
    </source>
</evidence>
<dbReference type="HOGENOM" id="CLU_1077145_0_0_6"/>
<sequence length="255" mass="28118">MATRSESVELPVEDQRLAGTFLSPDTRMPGLLFVHGWGGSQERDLKRARGIAGLGCVCLTFDMRGHGGTLAQQQGVTREDNLHDLIAAYDLLARHPAIDRDAIAVVGSSYGGYLASILTSLRPVKWLALRVPALYRDAEWSRPKRELDRQDLQLYRNSPLTPADNRALGACAAFRGDVLLVESENDQLIPHTTLMNYRSAFVRAHSLTHRIIDGADHALSGELCQQAYTSILVHWVTEMVFKSRVGSLSPEGRGS</sequence>
<organism evidence="3 4">
    <name type="scientific">Azotobacter chroococcum NCIMB 8003</name>
    <dbReference type="NCBI Taxonomy" id="1328314"/>
    <lineage>
        <taxon>Bacteria</taxon>
        <taxon>Pseudomonadati</taxon>
        <taxon>Pseudomonadota</taxon>
        <taxon>Gammaproteobacteria</taxon>
        <taxon>Pseudomonadales</taxon>
        <taxon>Pseudomonadaceae</taxon>
        <taxon>Azotobacter</taxon>
    </lineage>
</organism>
<dbReference type="STRING" id="1328314.Achr_940"/>
<dbReference type="GO" id="GO:0006508">
    <property type="term" value="P:proteolysis"/>
    <property type="evidence" value="ECO:0007669"/>
    <property type="project" value="InterPro"/>
</dbReference>
<dbReference type="PANTHER" id="PTHR22946">
    <property type="entry name" value="DIENELACTONE HYDROLASE DOMAIN-CONTAINING PROTEIN-RELATED"/>
    <property type="match status" value="1"/>
</dbReference>
<keyword evidence="1" id="KW-0378">Hydrolase</keyword>
<name>A0A0C4WFP8_9GAMM</name>
<dbReference type="SUPFAM" id="SSF53474">
    <property type="entry name" value="alpha/beta-Hydrolases"/>
    <property type="match status" value="1"/>
</dbReference>
<keyword evidence="4" id="KW-1185">Reference proteome</keyword>
<feature type="domain" description="Peptidase S9 prolyl oligopeptidase catalytic" evidence="2">
    <location>
        <begin position="52"/>
        <end position="238"/>
    </location>
</feature>
<dbReference type="Pfam" id="PF00326">
    <property type="entry name" value="Peptidase_S9"/>
    <property type="match status" value="1"/>
</dbReference>
<protein>
    <recommendedName>
        <fullName evidence="2">Peptidase S9 prolyl oligopeptidase catalytic domain-containing protein</fullName>
    </recommendedName>
</protein>